<dbReference type="SUPFAM" id="SSF49842">
    <property type="entry name" value="TNF-like"/>
    <property type="match status" value="1"/>
</dbReference>
<dbReference type="InterPro" id="IPR008983">
    <property type="entry name" value="Tumour_necrosis_fac-like_dom"/>
</dbReference>
<dbReference type="Proteomes" id="UP001497497">
    <property type="component" value="Unassembled WGS sequence"/>
</dbReference>
<feature type="domain" description="C1q" evidence="3">
    <location>
        <begin position="381"/>
        <end position="487"/>
    </location>
</feature>
<comment type="caution">
    <text evidence="4">The sequence shown here is derived from an EMBL/GenBank/DDBJ whole genome shotgun (WGS) entry which is preliminary data.</text>
</comment>
<proteinExistence type="predicted"/>
<accession>A0AAV2IFK1</accession>
<dbReference type="EMBL" id="CAXITT010000616">
    <property type="protein sequence ID" value="CAL1544341.1"/>
    <property type="molecule type" value="Genomic_DNA"/>
</dbReference>
<name>A0AAV2IFK1_LYMST</name>
<dbReference type="InterPro" id="IPR001073">
    <property type="entry name" value="C1q_dom"/>
</dbReference>
<evidence type="ECO:0000256" key="1">
    <source>
        <dbReference type="SAM" id="Coils"/>
    </source>
</evidence>
<keyword evidence="5" id="KW-1185">Reference proteome</keyword>
<gene>
    <name evidence="4" type="ORF">GSLYS_00017854001</name>
</gene>
<sequence length="489" mass="55459">MASKTQAQRFISFIHQQIDTLKGERKTLLEAVDEAANLVQSEVDAWVNGGLVNQTTFAQMNNRITQFIALFMAKSVEISELEINENESDPTSSANSNNSTMPKTSYTKEEAQESSMFSREETLNKSGLDTSYITTTRFAILEEAVFSIIKTTEQVQEKQDGVNKTLETLKNANLKSKTKIQERLTLLEKKSKEMSSYVDELFETKSNVDLKLRRIEEENTYANISINELNKQISSVKTRSNDALMSIQDLSKSVENTNQHYNEMSDKMNQLEISMNLMSSQCTEQFESISYLNKDKVDNLIGMVCQLMSKRLAPLETLNDTLNKKVILSKEHISKVKSIDTQLAEISVKVKHIENKFNQQTLLFNAWKIVDARHGCINVDKFTDVSTNYGSHFDQSSGKFTVPLNGFYLISVVINGITKGSCTIKCFQYVKYEEFKLEHSSQLCCVSDNSCVPCIVELKAGNKLFLQLETKVMGPIDLIRIQFSCFMIK</sequence>
<keyword evidence="1" id="KW-0175">Coiled coil</keyword>
<evidence type="ECO:0000313" key="4">
    <source>
        <dbReference type="EMBL" id="CAL1544341.1"/>
    </source>
</evidence>
<evidence type="ECO:0000256" key="2">
    <source>
        <dbReference type="SAM" id="MobiDB-lite"/>
    </source>
</evidence>
<dbReference type="Gene3D" id="2.60.120.40">
    <property type="match status" value="1"/>
</dbReference>
<evidence type="ECO:0000259" key="3">
    <source>
        <dbReference type="Pfam" id="PF00386"/>
    </source>
</evidence>
<reference evidence="4 5" key="1">
    <citation type="submission" date="2024-04" db="EMBL/GenBank/DDBJ databases">
        <authorList>
            <consortium name="Genoscope - CEA"/>
            <person name="William W."/>
        </authorList>
    </citation>
    <scope>NUCLEOTIDE SEQUENCE [LARGE SCALE GENOMIC DNA]</scope>
</reference>
<protein>
    <recommendedName>
        <fullName evidence="3">C1q domain-containing protein</fullName>
    </recommendedName>
</protein>
<feature type="compositionally biased region" description="Polar residues" evidence="2">
    <location>
        <begin position="89"/>
        <end position="105"/>
    </location>
</feature>
<organism evidence="4 5">
    <name type="scientific">Lymnaea stagnalis</name>
    <name type="common">Great pond snail</name>
    <name type="synonym">Helix stagnalis</name>
    <dbReference type="NCBI Taxonomy" id="6523"/>
    <lineage>
        <taxon>Eukaryota</taxon>
        <taxon>Metazoa</taxon>
        <taxon>Spiralia</taxon>
        <taxon>Lophotrochozoa</taxon>
        <taxon>Mollusca</taxon>
        <taxon>Gastropoda</taxon>
        <taxon>Heterobranchia</taxon>
        <taxon>Euthyneura</taxon>
        <taxon>Panpulmonata</taxon>
        <taxon>Hygrophila</taxon>
        <taxon>Lymnaeoidea</taxon>
        <taxon>Lymnaeidae</taxon>
        <taxon>Lymnaea</taxon>
    </lineage>
</organism>
<evidence type="ECO:0000313" key="5">
    <source>
        <dbReference type="Proteomes" id="UP001497497"/>
    </source>
</evidence>
<dbReference type="Pfam" id="PF00386">
    <property type="entry name" value="C1q"/>
    <property type="match status" value="1"/>
</dbReference>
<feature type="coiled-coil region" evidence="1">
    <location>
        <begin position="198"/>
        <end position="274"/>
    </location>
</feature>
<feature type="region of interest" description="Disordered" evidence="2">
    <location>
        <begin position="84"/>
        <end position="122"/>
    </location>
</feature>
<dbReference type="AlphaFoldDB" id="A0AAV2IFK1"/>